<dbReference type="GO" id="GO:0005829">
    <property type="term" value="C:cytosol"/>
    <property type="evidence" value="ECO:0007669"/>
    <property type="project" value="TreeGrafter"/>
</dbReference>
<dbReference type="Gene3D" id="3.30.420.40">
    <property type="match status" value="2"/>
</dbReference>
<dbReference type="InterPro" id="IPR000905">
    <property type="entry name" value="Gcp-like_dom"/>
</dbReference>
<dbReference type="STRING" id="1423781.FD06_GL001132"/>
<dbReference type="AlphaFoldDB" id="A0A0R2B0Q8"/>
<dbReference type="GO" id="GO:0002949">
    <property type="term" value="P:tRNA threonylcarbamoyladenosine modification"/>
    <property type="evidence" value="ECO:0007669"/>
    <property type="project" value="InterPro"/>
</dbReference>
<dbReference type="CDD" id="cd24032">
    <property type="entry name" value="ASKHA_NBD_TsaB"/>
    <property type="match status" value="1"/>
</dbReference>
<feature type="domain" description="Gcp-like" evidence="1">
    <location>
        <begin position="31"/>
        <end position="173"/>
    </location>
</feature>
<evidence type="ECO:0000259" key="1">
    <source>
        <dbReference type="Pfam" id="PF00814"/>
    </source>
</evidence>
<dbReference type="InterPro" id="IPR022496">
    <property type="entry name" value="T6A_TsaB"/>
</dbReference>
<dbReference type="EMBL" id="AYYQ01000004">
    <property type="protein sequence ID" value="KRM69462.1"/>
    <property type="molecule type" value="Genomic_DNA"/>
</dbReference>
<reference evidence="2 3" key="1">
    <citation type="journal article" date="2015" name="Genome Announc.">
        <title>Expanding the biotechnology potential of lactobacilli through comparative genomics of 213 strains and associated genera.</title>
        <authorList>
            <person name="Sun Z."/>
            <person name="Harris H.M."/>
            <person name="McCann A."/>
            <person name="Guo C."/>
            <person name="Argimon S."/>
            <person name="Zhang W."/>
            <person name="Yang X."/>
            <person name="Jeffery I.B."/>
            <person name="Cooney J.C."/>
            <person name="Kagawa T.F."/>
            <person name="Liu W."/>
            <person name="Song Y."/>
            <person name="Salvetti E."/>
            <person name="Wrobel A."/>
            <person name="Rasinkangas P."/>
            <person name="Parkhill J."/>
            <person name="Rea M.C."/>
            <person name="O'Sullivan O."/>
            <person name="Ritari J."/>
            <person name="Douillard F.P."/>
            <person name="Paul Ross R."/>
            <person name="Yang R."/>
            <person name="Briner A.E."/>
            <person name="Felis G.E."/>
            <person name="de Vos W.M."/>
            <person name="Barrangou R."/>
            <person name="Klaenhammer T.R."/>
            <person name="Caufield P.W."/>
            <person name="Cui Y."/>
            <person name="Zhang H."/>
            <person name="O'Toole P.W."/>
        </authorList>
    </citation>
    <scope>NUCLEOTIDE SEQUENCE [LARGE SCALE GENOMIC DNA]</scope>
    <source>
        <strain evidence="2 3">DSM 23829</strain>
    </source>
</reference>
<dbReference type="PATRIC" id="fig|1423781.4.peg.1173"/>
<evidence type="ECO:0000313" key="2">
    <source>
        <dbReference type="EMBL" id="KRM69462.1"/>
    </source>
</evidence>
<proteinExistence type="predicted"/>
<dbReference type="OrthoDB" id="9784166at2"/>
<dbReference type="PANTHER" id="PTHR11735">
    <property type="entry name" value="TRNA N6-ADENOSINE THREONYLCARBAMOYLTRANSFERASE"/>
    <property type="match status" value="1"/>
</dbReference>
<dbReference type="RefSeq" id="WP_054657931.1">
    <property type="nucleotide sequence ID" value="NZ_AYYQ01000004.1"/>
</dbReference>
<evidence type="ECO:0000313" key="3">
    <source>
        <dbReference type="Proteomes" id="UP000052012"/>
    </source>
</evidence>
<dbReference type="SUPFAM" id="SSF53067">
    <property type="entry name" value="Actin-like ATPase domain"/>
    <property type="match status" value="1"/>
</dbReference>
<dbReference type="InterPro" id="IPR043129">
    <property type="entry name" value="ATPase_NBD"/>
</dbReference>
<organism evidence="2 3">
    <name type="scientific">Apilactobacillus ozensis DSM 23829 = JCM 17196</name>
    <dbReference type="NCBI Taxonomy" id="1423781"/>
    <lineage>
        <taxon>Bacteria</taxon>
        <taxon>Bacillati</taxon>
        <taxon>Bacillota</taxon>
        <taxon>Bacilli</taxon>
        <taxon>Lactobacillales</taxon>
        <taxon>Lactobacillaceae</taxon>
        <taxon>Apilactobacillus</taxon>
    </lineage>
</organism>
<gene>
    <name evidence="2" type="ORF">FD06_GL001132</name>
</gene>
<dbReference type="Pfam" id="PF00814">
    <property type="entry name" value="TsaD"/>
    <property type="match status" value="1"/>
</dbReference>
<dbReference type="PANTHER" id="PTHR11735:SF11">
    <property type="entry name" value="TRNA THREONYLCARBAMOYLADENOSINE BIOSYNTHESIS PROTEIN TSAB"/>
    <property type="match status" value="1"/>
</dbReference>
<accession>A0A0R2B0Q8</accession>
<name>A0A0R2B0Q8_9LACO</name>
<protein>
    <submittedName>
        <fullName evidence="2">M22 family O-sialoglycoprotein endopeptidase</fullName>
    </submittedName>
</protein>
<keyword evidence="3" id="KW-1185">Reference proteome</keyword>
<comment type="caution">
    <text evidence="2">The sequence shown here is derived from an EMBL/GenBank/DDBJ whole genome shotgun (WGS) entry which is preliminary data.</text>
</comment>
<sequence length="243" mass="27580">MKVLALDTSNRPLTVAIVEDNQILATETTTVHQKHAEFLMPVIEDMFNKCDLKPNDIDRIVVSSGPGSYTGIRIATATAKTLAFTLNKELVGVSSLCTLALNCEQENMLVMPIFNARNNNAFTGLYRIVDGQPVSMIEDCHTDFDQWLDRIKHNFDNEQICLVGDYSVFLDEITEKLGKNFYELKFDNNLPKAVKLAKYGQTLSPVDNIDNFVPRYLRLTKAESDWQKLHPEEVNQSYVQKND</sequence>
<dbReference type="NCBIfam" id="TIGR03725">
    <property type="entry name" value="T6A_YeaZ"/>
    <property type="match status" value="1"/>
</dbReference>
<dbReference type="Proteomes" id="UP000052012">
    <property type="component" value="Unassembled WGS sequence"/>
</dbReference>